<dbReference type="PANTHER" id="PTHR30290">
    <property type="entry name" value="PERIPLASMIC BINDING COMPONENT OF ABC TRANSPORTER"/>
    <property type="match status" value="1"/>
</dbReference>
<dbReference type="EMBL" id="JBHRTI010000003">
    <property type="protein sequence ID" value="MFC3147314.1"/>
    <property type="molecule type" value="Genomic_DNA"/>
</dbReference>
<comment type="similarity">
    <text evidence="2">Belongs to the bacterial solute-binding protein 5 family.</text>
</comment>
<keyword evidence="3" id="KW-0813">Transport</keyword>
<comment type="subcellular location">
    <subcellularLocation>
        <location evidence="1">Cell envelope</location>
    </subcellularLocation>
</comment>
<reference evidence="8" key="1">
    <citation type="journal article" date="2019" name="Int. J. Syst. Evol. Microbiol.">
        <title>The Global Catalogue of Microorganisms (GCM) 10K type strain sequencing project: providing services to taxonomists for standard genome sequencing and annotation.</title>
        <authorList>
            <consortium name="The Broad Institute Genomics Platform"/>
            <consortium name="The Broad Institute Genome Sequencing Center for Infectious Disease"/>
            <person name="Wu L."/>
            <person name="Ma J."/>
        </authorList>
    </citation>
    <scope>NUCLEOTIDE SEQUENCE [LARGE SCALE GENOMIC DNA]</scope>
    <source>
        <strain evidence="8">KCTC 52168</strain>
    </source>
</reference>
<protein>
    <submittedName>
        <fullName evidence="7">ABC transporter substrate-binding protein</fullName>
    </submittedName>
</protein>
<evidence type="ECO:0000256" key="3">
    <source>
        <dbReference type="ARBA" id="ARBA00022448"/>
    </source>
</evidence>
<dbReference type="InterPro" id="IPR030678">
    <property type="entry name" value="Peptide/Ni-bd"/>
</dbReference>
<sequence length="614" mass="69592">MRSMLMASASLAIFLCAASPTALAQTPSGTAPAAASAEARVLRYAFPVAETGFDPVQLQDLYSRMIAGHIFDAPLTFDYLARPAKIVPNTLKELPEISADFTRFTFRLKPGIFFTDHPAFKGKKRELVAADYVYAFKRIYDPRWKSPLLSTFETAKVLGLSELRKRSLDRKQPFPYDEPVDGIRVIDRYTWEIRLAQPNPRFHLQFTDGSTMGAVAREVVEAEGDNIMSVPVGTGPFVLTSWRRGSQIVLSRNPGYRERFFDALPAPDDAAAQAIAQQMRGRRLPMLDRVEISIIEEQQPRWLSFLNGEHDFLDRLPPQFAPLAIPNNQLAPNLQRRGLRMDRRLQPEVVLTYFNMDDPVVGGYTPEKVALRRAISLAYNIDEEIRLTRGNQARAAQGPIAYGTYGYDARFRSEMSEYSPARAKALLDMYGYVDKDGDGWRDRPDGSPLTIELASQPDQLSRNLNDTWFKSLKAVGVRMRFKIQQWPENMKAARAGSLMMWGSAWAAGGPDSDFFLSLAYGPAASEANDARFDLPEYNRLYEAQQRLPDGPERLAMLQRLQLMMIAWAPYRFHVTRYSTDLMHPALQGYLGHPFLRHFWPYVDIDPAAQRASKR</sequence>
<evidence type="ECO:0000256" key="1">
    <source>
        <dbReference type="ARBA" id="ARBA00004196"/>
    </source>
</evidence>
<organism evidence="7 8">
    <name type="scientific">Piscinibacterium candidicorallinum</name>
    <dbReference type="NCBI Taxonomy" id="1793872"/>
    <lineage>
        <taxon>Bacteria</taxon>
        <taxon>Pseudomonadati</taxon>
        <taxon>Pseudomonadota</taxon>
        <taxon>Betaproteobacteria</taxon>
        <taxon>Burkholderiales</taxon>
        <taxon>Piscinibacterium</taxon>
    </lineage>
</organism>
<proteinExistence type="inferred from homology"/>
<dbReference type="PIRSF" id="PIRSF002741">
    <property type="entry name" value="MppA"/>
    <property type="match status" value="1"/>
</dbReference>
<dbReference type="RefSeq" id="WP_377302222.1">
    <property type="nucleotide sequence ID" value="NZ_CP180191.1"/>
</dbReference>
<evidence type="ECO:0000259" key="6">
    <source>
        <dbReference type="Pfam" id="PF00496"/>
    </source>
</evidence>
<evidence type="ECO:0000313" key="8">
    <source>
        <dbReference type="Proteomes" id="UP001595556"/>
    </source>
</evidence>
<evidence type="ECO:0000256" key="2">
    <source>
        <dbReference type="ARBA" id="ARBA00005695"/>
    </source>
</evidence>
<dbReference type="Pfam" id="PF00496">
    <property type="entry name" value="SBP_bac_5"/>
    <property type="match status" value="1"/>
</dbReference>
<evidence type="ECO:0000256" key="4">
    <source>
        <dbReference type="ARBA" id="ARBA00022729"/>
    </source>
</evidence>
<dbReference type="InterPro" id="IPR000914">
    <property type="entry name" value="SBP_5_dom"/>
</dbReference>
<keyword evidence="8" id="KW-1185">Reference proteome</keyword>
<accession>A0ABV7H079</accession>
<gene>
    <name evidence="7" type="ORF">ACFOEN_06645</name>
</gene>
<evidence type="ECO:0000256" key="5">
    <source>
        <dbReference type="SAM" id="SignalP"/>
    </source>
</evidence>
<evidence type="ECO:0000313" key="7">
    <source>
        <dbReference type="EMBL" id="MFC3147314.1"/>
    </source>
</evidence>
<feature type="domain" description="Solute-binding protein family 5" evidence="6">
    <location>
        <begin position="85"/>
        <end position="524"/>
    </location>
</feature>
<dbReference type="Proteomes" id="UP001595556">
    <property type="component" value="Unassembled WGS sequence"/>
</dbReference>
<dbReference type="PANTHER" id="PTHR30290:SF10">
    <property type="entry name" value="PERIPLASMIC OLIGOPEPTIDE-BINDING PROTEIN-RELATED"/>
    <property type="match status" value="1"/>
</dbReference>
<feature type="chain" id="PRO_5046791205" evidence="5">
    <location>
        <begin position="25"/>
        <end position="614"/>
    </location>
</feature>
<dbReference type="SUPFAM" id="SSF53850">
    <property type="entry name" value="Periplasmic binding protein-like II"/>
    <property type="match status" value="1"/>
</dbReference>
<dbReference type="Gene3D" id="3.10.105.10">
    <property type="entry name" value="Dipeptide-binding Protein, Domain 3"/>
    <property type="match status" value="1"/>
</dbReference>
<comment type="caution">
    <text evidence="7">The sequence shown here is derived from an EMBL/GenBank/DDBJ whole genome shotgun (WGS) entry which is preliminary data.</text>
</comment>
<dbReference type="Gene3D" id="3.40.190.10">
    <property type="entry name" value="Periplasmic binding protein-like II"/>
    <property type="match status" value="1"/>
</dbReference>
<name>A0ABV7H079_9BURK</name>
<feature type="signal peptide" evidence="5">
    <location>
        <begin position="1"/>
        <end position="24"/>
    </location>
</feature>
<dbReference type="InterPro" id="IPR039424">
    <property type="entry name" value="SBP_5"/>
</dbReference>
<keyword evidence="4 5" id="KW-0732">Signal</keyword>